<name>A0ABT0PE18_9GAMM</name>
<keyword evidence="3" id="KW-1185">Reference proteome</keyword>
<evidence type="ECO:0000313" key="2">
    <source>
        <dbReference type="EMBL" id="MCL6269609.1"/>
    </source>
</evidence>
<feature type="transmembrane region" description="Helical" evidence="1">
    <location>
        <begin position="12"/>
        <end position="32"/>
    </location>
</feature>
<reference evidence="2 3" key="1">
    <citation type="submission" date="2022-05" db="EMBL/GenBank/DDBJ databases">
        <authorList>
            <person name="Park J.-S."/>
        </authorList>
    </citation>
    <scope>NUCLEOTIDE SEQUENCE [LARGE SCALE GENOMIC DNA]</scope>
    <source>
        <strain evidence="2 3">2012CJ34-2</strain>
    </source>
</reference>
<dbReference type="EMBL" id="JAMFLX010000006">
    <property type="protein sequence ID" value="MCL6269609.1"/>
    <property type="molecule type" value="Genomic_DNA"/>
</dbReference>
<evidence type="ECO:0000256" key="1">
    <source>
        <dbReference type="SAM" id="Phobius"/>
    </source>
</evidence>
<dbReference type="Pfam" id="PF11743">
    <property type="entry name" value="DUF3301"/>
    <property type="match status" value="1"/>
</dbReference>
<dbReference type="InterPro" id="IPR021732">
    <property type="entry name" value="DUF3301"/>
</dbReference>
<sequence>MSRKPSYRMYLELSDIIVFAVLAMIFMIWWHGFTIRQLAISHAKRFCKERELQYLDEGIALSFNAFQRNRSGRLNILRHCQFEFSSTGEDRYQGNVVMLGRTLVEIKTPAYRMPEQNNWLN</sequence>
<proteinExistence type="predicted"/>
<dbReference type="RefSeq" id="WP_249698663.1">
    <property type="nucleotide sequence ID" value="NZ_JAMFLX010000006.1"/>
</dbReference>
<keyword evidence="1" id="KW-1133">Transmembrane helix</keyword>
<gene>
    <name evidence="2" type="ORF">M3P05_06600</name>
</gene>
<comment type="caution">
    <text evidence="2">The sequence shown here is derived from an EMBL/GenBank/DDBJ whole genome shotgun (WGS) entry which is preliminary data.</text>
</comment>
<protein>
    <submittedName>
        <fullName evidence="2">DUF3301 domain-containing protein</fullName>
    </submittedName>
</protein>
<keyword evidence="1" id="KW-0472">Membrane</keyword>
<evidence type="ECO:0000313" key="3">
    <source>
        <dbReference type="Proteomes" id="UP001203338"/>
    </source>
</evidence>
<organism evidence="2 3">
    <name type="scientific">Parendozoicomonas callyspongiae</name>
    <dbReference type="NCBI Taxonomy" id="2942213"/>
    <lineage>
        <taxon>Bacteria</taxon>
        <taxon>Pseudomonadati</taxon>
        <taxon>Pseudomonadota</taxon>
        <taxon>Gammaproteobacteria</taxon>
        <taxon>Oceanospirillales</taxon>
        <taxon>Endozoicomonadaceae</taxon>
        <taxon>Parendozoicomonas</taxon>
    </lineage>
</organism>
<accession>A0ABT0PE18</accession>
<keyword evidence="1" id="KW-0812">Transmembrane</keyword>
<dbReference type="Proteomes" id="UP001203338">
    <property type="component" value="Unassembled WGS sequence"/>
</dbReference>